<protein>
    <submittedName>
        <fullName evidence="1">Uncharacterized protein</fullName>
    </submittedName>
</protein>
<dbReference type="EnsemblPlants" id="Bo1g056840.1">
    <property type="protein sequence ID" value="Bo1g056840.1"/>
    <property type="gene ID" value="Bo1g056840"/>
</dbReference>
<dbReference type="eggNOG" id="KOG4585">
    <property type="taxonomic scope" value="Eukaryota"/>
</dbReference>
<dbReference type="AlphaFoldDB" id="A0A0D3A7Y7"/>
<sequence length="300" mass="33591">MWLVFWFLGVGEIDRFEVPPDLGFICVTDFRSKVGQRRGRLSLLSRRLSLLLDTAVVGPGRDLMDQPGRGLMGHLFLSWLMTIHSVHNKRNLCNAPQPSCFLQFTWIAMTSVPGTDSLAWTDEQTRFYLKLRVEEKLKGNERKGNLNEVGRQSIIDKFYEAYGERLGENLGSSTLLAKLSMQGTYSIGFKGMVKYQVSILVQKSSDGTKVGDGAVSSSSDVDTIECRNCKHSISSRSIALHEVFNIKQEPRDSPLLLIAYRFCGDMVEAGNSAADVRDKMRGLSEHKSTYLWFMATGKGS</sequence>
<dbReference type="Gramene" id="Bo1g056840.1">
    <property type="protein sequence ID" value="Bo1g056840.1"/>
    <property type="gene ID" value="Bo1g056840"/>
</dbReference>
<proteinExistence type="predicted"/>
<reference evidence="1" key="2">
    <citation type="submission" date="2015-03" db="UniProtKB">
        <authorList>
            <consortium name="EnsemblPlants"/>
        </authorList>
    </citation>
    <scope>IDENTIFICATION</scope>
</reference>
<name>A0A0D3A7Y7_BRAOL</name>
<dbReference type="Pfam" id="PF23580">
    <property type="entry name" value="Znf_XAF1_N"/>
    <property type="match status" value="1"/>
</dbReference>
<evidence type="ECO:0000313" key="2">
    <source>
        <dbReference type="Proteomes" id="UP000032141"/>
    </source>
</evidence>
<evidence type="ECO:0000313" key="1">
    <source>
        <dbReference type="EnsemblPlants" id="Bo1g056840.1"/>
    </source>
</evidence>
<dbReference type="Proteomes" id="UP000032141">
    <property type="component" value="Chromosome C1"/>
</dbReference>
<dbReference type="STRING" id="109376.A0A0D3A7Y7"/>
<dbReference type="HOGENOM" id="CLU_928575_0_0_1"/>
<accession>A0A0D3A7Y7</accession>
<keyword evidence="2" id="KW-1185">Reference proteome</keyword>
<organism evidence="1 2">
    <name type="scientific">Brassica oleracea var. oleracea</name>
    <dbReference type="NCBI Taxonomy" id="109376"/>
    <lineage>
        <taxon>Eukaryota</taxon>
        <taxon>Viridiplantae</taxon>
        <taxon>Streptophyta</taxon>
        <taxon>Embryophyta</taxon>
        <taxon>Tracheophyta</taxon>
        <taxon>Spermatophyta</taxon>
        <taxon>Magnoliopsida</taxon>
        <taxon>eudicotyledons</taxon>
        <taxon>Gunneridae</taxon>
        <taxon>Pentapetalae</taxon>
        <taxon>rosids</taxon>
        <taxon>malvids</taxon>
        <taxon>Brassicales</taxon>
        <taxon>Brassicaceae</taxon>
        <taxon>Brassiceae</taxon>
        <taxon>Brassica</taxon>
    </lineage>
</organism>
<reference evidence="1 2" key="1">
    <citation type="journal article" date="2014" name="Genome Biol.">
        <title>Transcriptome and methylome profiling reveals relics of genome dominance in the mesopolyploid Brassica oleracea.</title>
        <authorList>
            <person name="Parkin I.A."/>
            <person name="Koh C."/>
            <person name="Tang H."/>
            <person name="Robinson S.J."/>
            <person name="Kagale S."/>
            <person name="Clarke W.E."/>
            <person name="Town C.D."/>
            <person name="Nixon J."/>
            <person name="Krishnakumar V."/>
            <person name="Bidwell S.L."/>
            <person name="Denoeud F."/>
            <person name="Belcram H."/>
            <person name="Links M.G."/>
            <person name="Just J."/>
            <person name="Clarke C."/>
            <person name="Bender T."/>
            <person name="Huebert T."/>
            <person name="Mason A.S."/>
            <person name="Pires J.C."/>
            <person name="Barker G."/>
            <person name="Moore J."/>
            <person name="Walley P.G."/>
            <person name="Manoli S."/>
            <person name="Batley J."/>
            <person name="Edwards D."/>
            <person name="Nelson M.N."/>
            <person name="Wang X."/>
            <person name="Paterson A.H."/>
            <person name="King G."/>
            <person name="Bancroft I."/>
            <person name="Chalhoub B."/>
            <person name="Sharpe A.G."/>
        </authorList>
    </citation>
    <scope>NUCLEOTIDE SEQUENCE</scope>
    <source>
        <strain evidence="1 2">cv. TO1000</strain>
    </source>
</reference>